<dbReference type="PANTHER" id="PTHR23502:SF132">
    <property type="entry name" value="POLYAMINE TRANSPORTER 2-RELATED"/>
    <property type="match status" value="1"/>
</dbReference>
<keyword evidence="7 8" id="KW-0472">Membrane</keyword>
<dbReference type="Proteomes" id="UP000661507">
    <property type="component" value="Unassembled WGS sequence"/>
</dbReference>
<feature type="transmembrane region" description="Helical" evidence="8">
    <location>
        <begin position="247"/>
        <end position="266"/>
    </location>
</feature>
<dbReference type="PANTHER" id="PTHR23502">
    <property type="entry name" value="MAJOR FACILITATOR SUPERFAMILY"/>
    <property type="match status" value="1"/>
</dbReference>
<keyword evidence="4" id="KW-1003">Cell membrane</keyword>
<reference evidence="10" key="1">
    <citation type="journal article" date="2014" name="Int. J. Syst. Evol. Microbiol.">
        <title>Complete genome sequence of Corynebacterium casei LMG S-19264T (=DSM 44701T), isolated from a smear-ripened cheese.</title>
        <authorList>
            <consortium name="US DOE Joint Genome Institute (JGI-PGF)"/>
            <person name="Walter F."/>
            <person name="Albersmeier A."/>
            <person name="Kalinowski J."/>
            <person name="Ruckert C."/>
        </authorList>
    </citation>
    <scope>NUCLEOTIDE SEQUENCE</scope>
    <source>
        <strain evidence="10">CGMCC 1.3617</strain>
    </source>
</reference>
<feature type="transmembrane region" description="Helical" evidence="8">
    <location>
        <begin position="366"/>
        <end position="384"/>
    </location>
</feature>
<evidence type="ECO:0000256" key="6">
    <source>
        <dbReference type="ARBA" id="ARBA00022989"/>
    </source>
</evidence>
<sequence length="387" mass="39727">MPAWLPLLLGFLTAVGPISTDMYLPAFPAIEAELGTARGSVEITLATWFVGLAVGQLVQGTLADRLGRRLPLIVGTAIYTVATIGCALANDMVTLAGWRCVAAFGGAASAVIPRAMVRDLADGLGAAKLMSKLMLVMGAAPILAPTIGGLLLGAGGWRMIFWASAVYGGLSCLLAWRLLPETLPPDRRAKRSFVTLLADFVQIGRERSFITHALMGAATMFSVFAFISGAPAVYIEYFGVAPGHFGLLFAISATGFIGASQFNPWLLHRFGARRVVSFTLRTSASAVAVLAVTALTGFGGLLGIFIPAAVTLACTGLVFPNAAVGALSRHPARAGSASALLGTLQFSCAALGSALVGALADGTPRPMALLMVVGAAAALTAAAGRPR</sequence>
<comment type="subcellular location">
    <subcellularLocation>
        <location evidence="8">Cell inner membrane</location>
        <topology evidence="8">Multi-pass membrane protein</topology>
    </subcellularLocation>
    <subcellularLocation>
        <location evidence="1">Cell membrane</location>
        <topology evidence="1">Multi-pass membrane protein</topology>
    </subcellularLocation>
</comment>
<feature type="transmembrane region" description="Helical" evidence="8">
    <location>
        <begin position="36"/>
        <end position="58"/>
    </location>
</feature>
<evidence type="ECO:0000256" key="7">
    <source>
        <dbReference type="ARBA" id="ARBA00023136"/>
    </source>
</evidence>
<dbReference type="GO" id="GO:0015385">
    <property type="term" value="F:sodium:proton antiporter activity"/>
    <property type="evidence" value="ECO:0007669"/>
    <property type="project" value="TreeGrafter"/>
</dbReference>
<dbReference type="GO" id="GO:0042910">
    <property type="term" value="F:xenobiotic transmembrane transporter activity"/>
    <property type="evidence" value="ECO:0007669"/>
    <property type="project" value="InterPro"/>
</dbReference>
<evidence type="ECO:0000313" key="10">
    <source>
        <dbReference type="EMBL" id="GGJ29585.1"/>
    </source>
</evidence>
<dbReference type="InterPro" id="IPR011701">
    <property type="entry name" value="MFS"/>
</dbReference>
<comment type="caution">
    <text evidence="8">Lacks conserved residue(s) required for the propagation of feature annotation.</text>
</comment>
<feature type="transmembrane region" description="Helical" evidence="8">
    <location>
        <begin position="70"/>
        <end position="90"/>
    </location>
</feature>
<name>A0A917KV68_9PROT</name>
<feature type="transmembrane region" description="Helical" evidence="8">
    <location>
        <begin position="304"/>
        <end position="327"/>
    </location>
</feature>
<dbReference type="InterPro" id="IPR020846">
    <property type="entry name" value="MFS_dom"/>
</dbReference>
<dbReference type="EMBL" id="BMKW01000010">
    <property type="protein sequence ID" value="GGJ29585.1"/>
    <property type="molecule type" value="Genomic_DNA"/>
</dbReference>
<dbReference type="CDD" id="cd17320">
    <property type="entry name" value="MFS_MdfA_MDR_like"/>
    <property type="match status" value="1"/>
</dbReference>
<dbReference type="SUPFAM" id="SSF103473">
    <property type="entry name" value="MFS general substrate transporter"/>
    <property type="match status" value="1"/>
</dbReference>
<feature type="transmembrane region" description="Helical" evidence="8">
    <location>
        <begin position="278"/>
        <end position="298"/>
    </location>
</feature>
<dbReference type="InterPro" id="IPR036259">
    <property type="entry name" value="MFS_trans_sf"/>
</dbReference>
<protein>
    <recommendedName>
        <fullName evidence="8">Bcr/CflA family efflux transporter</fullName>
    </recommendedName>
</protein>
<dbReference type="NCBIfam" id="TIGR00710">
    <property type="entry name" value="efflux_Bcr_CflA"/>
    <property type="match status" value="1"/>
</dbReference>
<dbReference type="GO" id="GO:1990961">
    <property type="term" value="P:xenobiotic detoxification by transmembrane export across the plasma membrane"/>
    <property type="evidence" value="ECO:0007669"/>
    <property type="project" value="InterPro"/>
</dbReference>
<keyword evidence="6 8" id="KW-1133">Transmembrane helix</keyword>
<feature type="transmembrane region" description="Helical" evidence="8">
    <location>
        <begin position="339"/>
        <end position="360"/>
    </location>
</feature>
<organism evidence="10 11">
    <name type="scientific">Neoroseomonas lacus</name>
    <dbReference type="NCBI Taxonomy" id="287609"/>
    <lineage>
        <taxon>Bacteria</taxon>
        <taxon>Pseudomonadati</taxon>
        <taxon>Pseudomonadota</taxon>
        <taxon>Alphaproteobacteria</taxon>
        <taxon>Acetobacterales</taxon>
        <taxon>Acetobacteraceae</taxon>
        <taxon>Neoroseomonas</taxon>
    </lineage>
</organism>
<evidence type="ECO:0000313" key="11">
    <source>
        <dbReference type="Proteomes" id="UP000661507"/>
    </source>
</evidence>
<dbReference type="Gene3D" id="1.20.1720.10">
    <property type="entry name" value="Multidrug resistance protein D"/>
    <property type="match status" value="1"/>
</dbReference>
<evidence type="ECO:0000256" key="1">
    <source>
        <dbReference type="ARBA" id="ARBA00004651"/>
    </source>
</evidence>
<evidence type="ECO:0000256" key="3">
    <source>
        <dbReference type="ARBA" id="ARBA00022448"/>
    </source>
</evidence>
<evidence type="ECO:0000256" key="4">
    <source>
        <dbReference type="ARBA" id="ARBA00022475"/>
    </source>
</evidence>
<dbReference type="AlphaFoldDB" id="A0A917KV68"/>
<evidence type="ECO:0000256" key="2">
    <source>
        <dbReference type="ARBA" id="ARBA00006236"/>
    </source>
</evidence>
<proteinExistence type="inferred from homology"/>
<dbReference type="InterPro" id="IPR004812">
    <property type="entry name" value="Efflux_drug-R_Bcr/CmlA"/>
</dbReference>
<gene>
    <name evidence="10" type="ORF">GCM10011320_41170</name>
</gene>
<reference evidence="10" key="2">
    <citation type="submission" date="2020-09" db="EMBL/GenBank/DDBJ databases">
        <authorList>
            <person name="Sun Q."/>
            <person name="Zhou Y."/>
        </authorList>
    </citation>
    <scope>NUCLEOTIDE SEQUENCE</scope>
    <source>
        <strain evidence="10">CGMCC 1.3617</strain>
    </source>
</reference>
<evidence type="ECO:0000256" key="8">
    <source>
        <dbReference type="RuleBase" id="RU365088"/>
    </source>
</evidence>
<feature type="transmembrane region" description="Helical" evidence="8">
    <location>
        <begin position="213"/>
        <end position="235"/>
    </location>
</feature>
<accession>A0A917KV68</accession>
<dbReference type="Pfam" id="PF07690">
    <property type="entry name" value="MFS_1"/>
    <property type="match status" value="1"/>
</dbReference>
<comment type="similarity">
    <text evidence="2 8">Belongs to the major facilitator superfamily. Bcr/CmlA family.</text>
</comment>
<comment type="caution">
    <text evidence="10">The sequence shown here is derived from an EMBL/GenBank/DDBJ whole genome shotgun (WGS) entry which is preliminary data.</text>
</comment>
<feature type="transmembrane region" description="Helical" evidence="8">
    <location>
        <begin position="96"/>
        <end position="112"/>
    </location>
</feature>
<dbReference type="GO" id="GO:0005886">
    <property type="term" value="C:plasma membrane"/>
    <property type="evidence" value="ECO:0007669"/>
    <property type="project" value="UniProtKB-SubCell"/>
</dbReference>
<dbReference type="RefSeq" id="WP_188970178.1">
    <property type="nucleotide sequence ID" value="NZ_BMKW01000010.1"/>
</dbReference>
<evidence type="ECO:0000256" key="5">
    <source>
        <dbReference type="ARBA" id="ARBA00022692"/>
    </source>
</evidence>
<keyword evidence="3 8" id="KW-0813">Transport</keyword>
<evidence type="ECO:0000259" key="9">
    <source>
        <dbReference type="PROSITE" id="PS50850"/>
    </source>
</evidence>
<feature type="transmembrane region" description="Helical" evidence="8">
    <location>
        <begin position="133"/>
        <end position="154"/>
    </location>
</feature>
<dbReference type="PROSITE" id="PS50850">
    <property type="entry name" value="MFS"/>
    <property type="match status" value="1"/>
</dbReference>
<keyword evidence="8" id="KW-0997">Cell inner membrane</keyword>
<feature type="domain" description="Major facilitator superfamily (MFS) profile" evidence="9">
    <location>
        <begin position="5"/>
        <end position="387"/>
    </location>
</feature>
<keyword evidence="5 8" id="KW-0812">Transmembrane</keyword>
<keyword evidence="11" id="KW-1185">Reference proteome</keyword>
<feature type="transmembrane region" description="Helical" evidence="8">
    <location>
        <begin position="160"/>
        <end position="179"/>
    </location>
</feature>